<dbReference type="InterPro" id="IPR002347">
    <property type="entry name" value="SDR_fam"/>
</dbReference>
<dbReference type="PRINTS" id="PR00081">
    <property type="entry name" value="GDHRDH"/>
</dbReference>
<dbReference type="GO" id="GO:0004806">
    <property type="term" value="F:triacylglycerol lipase activity"/>
    <property type="evidence" value="ECO:0007669"/>
    <property type="project" value="TreeGrafter"/>
</dbReference>
<dbReference type="Pfam" id="PF00106">
    <property type="entry name" value="adh_short"/>
    <property type="match status" value="1"/>
</dbReference>
<keyword evidence="3" id="KW-0560">Oxidoreductase</keyword>
<dbReference type="SUPFAM" id="SSF51735">
    <property type="entry name" value="NAD(P)-binding Rossmann-fold domains"/>
    <property type="match status" value="1"/>
</dbReference>
<dbReference type="RefSeq" id="XP_025465385.1">
    <property type="nucleotide sequence ID" value="XM_025610124.1"/>
</dbReference>
<dbReference type="Gene3D" id="3.40.50.720">
    <property type="entry name" value="NAD(P)-binding Rossmann-like Domain"/>
    <property type="match status" value="1"/>
</dbReference>
<evidence type="ECO:0000256" key="3">
    <source>
        <dbReference type="ARBA" id="ARBA00023002"/>
    </source>
</evidence>
<dbReference type="FunFam" id="3.40.50.720:FF:000704">
    <property type="entry name" value="Oxidoreductase, short-chain dehydrogenase/reductase family"/>
    <property type="match status" value="1"/>
</dbReference>
<evidence type="ECO:0000256" key="1">
    <source>
        <dbReference type="ARBA" id="ARBA00006484"/>
    </source>
</evidence>
<evidence type="ECO:0000313" key="5">
    <source>
        <dbReference type="EMBL" id="PWY80783.1"/>
    </source>
</evidence>
<dbReference type="Proteomes" id="UP000246702">
    <property type="component" value="Unassembled WGS sequence"/>
</dbReference>
<reference evidence="5 6" key="1">
    <citation type="submission" date="2016-12" db="EMBL/GenBank/DDBJ databases">
        <title>The genomes of Aspergillus section Nigri reveals drivers in fungal speciation.</title>
        <authorList>
            <consortium name="DOE Joint Genome Institute"/>
            <person name="Vesth T.C."/>
            <person name="Nybo J."/>
            <person name="Theobald S."/>
            <person name="Brandl J."/>
            <person name="Frisvad J.C."/>
            <person name="Nielsen K.F."/>
            <person name="Lyhne E.K."/>
            <person name="Kogle M.E."/>
            <person name="Kuo A."/>
            <person name="Riley R."/>
            <person name="Clum A."/>
            <person name="Nolan M."/>
            <person name="Lipzen A."/>
            <person name="Salamov A."/>
            <person name="Henrissat B."/>
            <person name="Wiebenga A."/>
            <person name="De Vries R.P."/>
            <person name="Grigoriev I.V."/>
            <person name="Mortensen U.H."/>
            <person name="Andersen M.R."/>
            <person name="Baker S.E."/>
        </authorList>
    </citation>
    <scope>NUCLEOTIDE SEQUENCE [LARGE SCALE GENOMIC DNA]</scope>
    <source>
        <strain evidence="5 6">CBS 115572</strain>
    </source>
</reference>
<dbReference type="STRING" id="1450535.A0A317W2S4"/>
<evidence type="ECO:0000313" key="6">
    <source>
        <dbReference type="Proteomes" id="UP000246702"/>
    </source>
</evidence>
<dbReference type="PANTHER" id="PTHR44169">
    <property type="entry name" value="NADPH-DEPENDENT 1-ACYLDIHYDROXYACETONE PHOSPHATE REDUCTASE"/>
    <property type="match status" value="1"/>
</dbReference>
<dbReference type="GO" id="GO:0019433">
    <property type="term" value="P:triglyceride catabolic process"/>
    <property type="evidence" value="ECO:0007669"/>
    <property type="project" value="TreeGrafter"/>
</dbReference>
<dbReference type="InterPro" id="IPR036291">
    <property type="entry name" value="NAD(P)-bd_dom_sf"/>
</dbReference>
<dbReference type="PRINTS" id="PR00080">
    <property type="entry name" value="SDRFAMILY"/>
</dbReference>
<dbReference type="GO" id="GO:0005811">
    <property type="term" value="C:lipid droplet"/>
    <property type="evidence" value="ECO:0007669"/>
    <property type="project" value="TreeGrafter"/>
</dbReference>
<gene>
    <name evidence="5" type="ORF">BO94DRAFT_520726</name>
</gene>
<dbReference type="AlphaFoldDB" id="A0A317W2S4"/>
<dbReference type="GO" id="GO:0005783">
    <property type="term" value="C:endoplasmic reticulum"/>
    <property type="evidence" value="ECO:0007669"/>
    <property type="project" value="TreeGrafter"/>
</dbReference>
<dbReference type="InterPro" id="IPR020904">
    <property type="entry name" value="Sc_DH/Rdtase_CS"/>
</dbReference>
<proteinExistence type="inferred from homology"/>
<dbReference type="GO" id="GO:0006654">
    <property type="term" value="P:phosphatidic acid biosynthetic process"/>
    <property type="evidence" value="ECO:0007669"/>
    <property type="project" value="TreeGrafter"/>
</dbReference>
<organism evidence="5 6">
    <name type="scientific">Aspergillus sclerotioniger CBS 115572</name>
    <dbReference type="NCBI Taxonomy" id="1450535"/>
    <lineage>
        <taxon>Eukaryota</taxon>
        <taxon>Fungi</taxon>
        <taxon>Dikarya</taxon>
        <taxon>Ascomycota</taxon>
        <taxon>Pezizomycotina</taxon>
        <taxon>Eurotiomycetes</taxon>
        <taxon>Eurotiomycetidae</taxon>
        <taxon>Eurotiales</taxon>
        <taxon>Aspergillaceae</taxon>
        <taxon>Aspergillus</taxon>
        <taxon>Aspergillus subgen. Circumdati</taxon>
    </lineage>
</organism>
<keyword evidence="2" id="KW-0521">NADP</keyword>
<keyword evidence="6" id="KW-1185">Reference proteome</keyword>
<dbReference type="CDD" id="cd05374">
    <property type="entry name" value="17beta-HSD-like_SDR_c"/>
    <property type="match status" value="1"/>
</dbReference>
<dbReference type="GO" id="GO:0000140">
    <property type="term" value="F:acylglycerone-phosphate reductase (NADP+) activity"/>
    <property type="evidence" value="ECO:0007669"/>
    <property type="project" value="TreeGrafter"/>
</dbReference>
<sequence length="280" mass="30243">MPPCALITGCSAGGIGSALVTELHAQGFKIYATARSTTKMNHLSALPNVTLIPLDVTNKTSITGAVNTIHQDLTSHNDTLTLLINNAGQSLVAPALDTPIDESKRLFEVNFWGVIAVAQAFIPLLLHTKNEGSTIVNVCSISGFLYAPWMSTYNATKSALYSWSETLRLELQPFNIRVISLVTGTIATNIMSHTNISLPENSLYQKALPEIQTRGVGKDIRNKTPPGEFAREVVRDILRGATGPVWRGSMAWVVRVMGGIVPVGVLDWVLKKGTGLDRLP</sequence>
<comment type="similarity">
    <text evidence="1 4">Belongs to the short-chain dehydrogenases/reductases (SDR) family.</text>
</comment>
<dbReference type="PANTHER" id="PTHR44169:SF6">
    <property type="entry name" value="NADPH-DEPENDENT 1-ACYLDIHYDROXYACETONE PHOSPHATE REDUCTASE"/>
    <property type="match status" value="1"/>
</dbReference>
<dbReference type="GO" id="GO:0044550">
    <property type="term" value="P:secondary metabolite biosynthetic process"/>
    <property type="evidence" value="ECO:0007669"/>
    <property type="project" value="UniProtKB-ARBA"/>
</dbReference>
<dbReference type="GeneID" id="37112267"/>
<dbReference type="OrthoDB" id="2102561at2759"/>
<protein>
    <submittedName>
        <fullName evidence="5">NAD(P)-binding protein</fullName>
    </submittedName>
</protein>
<evidence type="ECO:0000256" key="2">
    <source>
        <dbReference type="ARBA" id="ARBA00022857"/>
    </source>
</evidence>
<dbReference type="PROSITE" id="PS00061">
    <property type="entry name" value="ADH_SHORT"/>
    <property type="match status" value="1"/>
</dbReference>
<evidence type="ECO:0000256" key="4">
    <source>
        <dbReference type="RuleBase" id="RU000363"/>
    </source>
</evidence>
<accession>A0A317W2S4</accession>
<dbReference type="EMBL" id="MSFK01000021">
    <property type="protein sequence ID" value="PWY80783.1"/>
    <property type="molecule type" value="Genomic_DNA"/>
</dbReference>
<name>A0A317W2S4_9EURO</name>
<comment type="caution">
    <text evidence="5">The sequence shown here is derived from an EMBL/GenBank/DDBJ whole genome shotgun (WGS) entry which is preliminary data.</text>
</comment>